<gene>
    <name evidence="4" type="primary">acm</name>
    <name evidence="4" type="ORF">KSX_29970</name>
</gene>
<name>A0A8J3HW33_9CHLR</name>
<keyword evidence="3" id="KW-0326">Glycosidase</keyword>
<comment type="caution">
    <text evidence="4">The sequence shown here is derived from an EMBL/GenBank/DDBJ whole genome shotgun (WGS) entry which is preliminary data.</text>
</comment>
<dbReference type="PANTHER" id="PTHR34135:SF2">
    <property type="entry name" value="LYSOZYME"/>
    <property type="match status" value="1"/>
</dbReference>
<keyword evidence="5" id="KW-1185">Reference proteome</keyword>
<dbReference type="InterPro" id="IPR018077">
    <property type="entry name" value="Glyco_hydro_fam25_subgr"/>
</dbReference>
<dbReference type="Pfam" id="PF01183">
    <property type="entry name" value="Glyco_hydro_25"/>
    <property type="match status" value="1"/>
</dbReference>
<reference evidence="4" key="1">
    <citation type="submission" date="2020-10" db="EMBL/GenBank/DDBJ databases">
        <title>Taxonomic study of unclassified bacteria belonging to the class Ktedonobacteria.</title>
        <authorList>
            <person name="Yabe S."/>
            <person name="Wang C.M."/>
            <person name="Zheng Y."/>
            <person name="Sakai Y."/>
            <person name="Cavaletti L."/>
            <person name="Monciardini P."/>
            <person name="Donadio S."/>
        </authorList>
    </citation>
    <scope>NUCLEOTIDE SEQUENCE</scope>
    <source>
        <strain evidence="4">SOSP1-1</strain>
    </source>
</reference>
<dbReference type="Gene3D" id="3.20.20.80">
    <property type="entry name" value="Glycosidases"/>
    <property type="match status" value="1"/>
</dbReference>
<dbReference type="InterPro" id="IPR002053">
    <property type="entry name" value="Glyco_hydro_25"/>
</dbReference>
<dbReference type="InterPro" id="IPR017853">
    <property type="entry name" value="GH"/>
</dbReference>
<dbReference type="GO" id="GO:0009253">
    <property type="term" value="P:peptidoglycan catabolic process"/>
    <property type="evidence" value="ECO:0007669"/>
    <property type="project" value="InterPro"/>
</dbReference>
<sequence length="248" mass="29062">MNMAWNWLRRSIWPRVGLTLLGLLVIGALLSYAGIIWPNSWFVGHDSTQGFDVSSYQKQIDWKEVAQTGTYSFVFIKATEGRTYQDAYFQANWRGAKEQGLLRGAYHFYTEYLTGAEQANNYIHMVPKEAGMLPPVLDLEVTGKDQKKMLHEIQVFLDMLEQHYGLKPIIYTDFDRYEQYIKGHFENYSIWFRNIIYPVQWSNIPNWSFWQYSNRGHVPGISGFVDLNMFSGKRDQLKALTQQTFSQH</sequence>
<dbReference type="SMART" id="SM00641">
    <property type="entry name" value="Glyco_25"/>
    <property type="match status" value="1"/>
</dbReference>
<proteinExistence type="inferred from homology"/>
<comment type="similarity">
    <text evidence="1">Belongs to the glycosyl hydrolase 25 family.</text>
</comment>
<dbReference type="SUPFAM" id="SSF51445">
    <property type="entry name" value="(Trans)glycosidases"/>
    <property type="match status" value="1"/>
</dbReference>
<protein>
    <submittedName>
        <fullName evidence="4">Lysozyme</fullName>
    </submittedName>
</protein>
<organism evidence="4 5">
    <name type="scientific">Ktedonospora formicarum</name>
    <dbReference type="NCBI Taxonomy" id="2778364"/>
    <lineage>
        <taxon>Bacteria</taxon>
        <taxon>Bacillati</taxon>
        <taxon>Chloroflexota</taxon>
        <taxon>Ktedonobacteria</taxon>
        <taxon>Ktedonobacterales</taxon>
        <taxon>Ktedonobacteraceae</taxon>
        <taxon>Ktedonospora</taxon>
    </lineage>
</organism>
<dbReference type="PROSITE" id="PS51904">
    <property type="entry name" value="GLYCOSYL_HYDROL_F25_2"/>
    <property type="match status" value="1"/>
</dbReference>
<dbReference type="GO" id="GO:0016998">
    <property type="term" value="P:cell wall macromolecule catabolic process"/>
    <property type="evidence" value="ECO:0007669"/>
    <property type="project" value="InterPro"/>
</dbReference>
<evidence type="ECO:0000256" key="3">
    <source>
        <dbReference type="ARBA" id="ARBA00023295"/>
    </source>
</evidence>
<evidence type="ECO:0000313" key="5">
    <source>
        <dbReference type="Proteomes" id="UP000612362"/>
    </source>
</evidence>
<evidence type="ECO:0000256" key="2">
    <source>
        <dbReference type="ARBA" id="ARBA00022801"/>
    </source>
</evidence>
<dbReference type="Proteomes" id="UP000612362">
    <property type="component" value="Unassembled WGS sequence"/>
</dbReference>
<evidence type="ECO:0000256" key="1">
    <source>
        <dbReference type="ARBA" id="ARBA00010646"/>
    </source>
</evidence>
<dbReference type="GO" id="GO:0003796">
    <property type="term" value="F:lysozyme activity"/>
    <property type="evidence" value="ECO:0007669"/>
    <property type="project" value="InterPro"/>
</dbReference>
<dbReference type="GO" id="GO:0016052">
    <property type="term" value="P:carbohydrate catabolic process"/>
    <property type="evidence" value="ECO:0007669"/>
    <property type="project" value="TreeGrafter"/>
</dbReference>
<dbReference type="EMBL" id="BNJF01000001">
    <property type="protein sequence ID" value="GHO44834.1"/>
    <property type="molecule type" value="Genomic_DNA"/>
</dbReference>
<dbReference type="AlphaFoldDB" id="A0A8J3HW33"/>
<accession>A0A8J3HW33</accession>
<evidence type="ECO:0000313" key="4">
    <source>
        <dbReference type="EMBL" id="GHO44834.1"/>
    </source>
</evidence>
<keyword evidence="2" id="KW-0378">Hydrolase</keyword>
<dbReference type="PANTHER" id="PTHR34135">
    <property type="entry name" value="LYSOZYME"/>
    <property type="match status" value="1"/>
</dbReference>